<dbReference type="RefSeq" id="WP_005558198.1">
    <property type="nucleotide sequence ID" value="NZ_AOIB01000031.1"/>
</dbReference>
<gene>
    <name evidence="3" type="ORF">C491_16592</name>
</gene>
<evidence type="ECO:0000313" key="4">
    <source>
        <dbReference type="Proteomes" id="UP000011688"/>
    </source>
</evidence>
<sequence length="102" mass="10885">MPASNGDSDDANESSVLERRYDERTTASIAVVESIAAAEGVDPTAIEDEYGATLLDSVDPKALDTLVGDGDGGGTVAVEFVFLDYRVRVDDAGRIRIFDDDR</sequence>
<dbReference type="Pfam" id="PF18545">
    <property type="entry name" value="HalOD1"/>
    <property type="match status" value="1"/>
</dbReference>
<evidence type="ECO:0000313" key="3">
    <source>
        <dbReference type="EMBL" id="ELY55352.1"/>
    </source>
</evidence>
<dbReference type="STRING" id="1227497.C491_16592"/>
<dbReference type="Proteomes" id="UP000011688">
    <property type="component" value="Unassembled WGS sequence"/>
</dbReference>
<proteinExistence type="predicted"/>
<accession>L9X163</accession>
<evidence type="ECO:0000259" key="2">
    <source>
        <dbReference type="Pfam" id="PF18545"/>
    </source>
</evidence>
<protein>
    <recommendedName>
        <fullName evidence="2">Halobacterial output domain-containing protein</fullName>
    </recommendedName>
</protein>
<reference evidence="3 4" key="1">
    <citation type="journal article" date="2014" name="PLoS Genet.">
        <title>Phylogenetically driven sequencing of extremely halophilic archaea reveals strategies for static and dynamic osmo-response.</title>
        <authorList>
            <person name="Becker E.A."/>
            <person name="Seitzer P.M."/>
            <person name="Tritt A."/>
            <person name="Larsen D."/>
            <person name="Krusor M."/>
            <person name="Yao A.I."/>
            <person name="Wu D."/>
            <person name="Madern D."/>
            <person name="Eisen J.A."/>
            <person name="Darling A.E."/>
            <person name="Facciotti M.T."/>
        </authorList>
    </citation>
    <scope>NUCLEOTIDE SEQUENCE [LARGE SCALE GENOMIC DNA]</scope>
    <source>
        <strain evidence="3 4">DSM 10524</strain>
    </source>
</reference>
<keyword evidence="4" id="KW-1185">Reference proteome</keyword>
<evidence type="ECO:0000256" key="1">
    <source>
        <dbReference type="SAM" id="MobiDB-lite"/>
    </source>
</evidence>
<comment type="caution">
    <text evidence="3">The sequence shown here is derived from an EMBL/GenBank/DDBJ whole genome shotgun (WGS) entry which is preliminary data.</text>
</comment>
<dbReference type="InterPro" id="IPR040624">
    <property type="entry name" value="HalOD1"/>
</dbReference>
<dbReference type="EMBL" id="AOIB01000031">
    <property type="protein sequence ID" value="ELY55352.1"/>
    <property type="molecule type" value="Genomic_DNA"/>
</dbReference>
<dbReference type="eggNOG" id="arCOG09008">
    <property type="taxonomic scope" value="Archaea"/>
</dbReference>
<organism evidence="3 4">
    <name type="scientific">Natronococcus amylolyticus DSM 10524</name>
    <dbReference type="NCBI Taxonomy" id="1227497"/>
    <lineage>
        <taxon>Archaea</taxon>
        <taxon>Methanobacteriati</taxon>
        <taxon>Methanobacteriota</taxon>
        <taxon>Stenosarchaea group</taxon>
        <taxon>Halobacteria</taxon>
        <taxon>Halobacteriales</taxon>
        <taxon>Natrialbaceae</taxon>
        <taxon>Natronococcus</taxon>
    </lineage>
</organism>
<dbReference type="AlphaFoldDB" id="L9X163"/>
<name>L9X163_9EURY</name>
<feature type="domain" description="Halobacterial output" evidence="2">
    <location>
        <begin position="24"/>
        <end position="97"/>
    </location>
</feature>
<feature type="region of interest" description="Disordered" evidence="1">
    <location>
        <begin position="1"/>
        <end position="20"/>
    </location>
</feature>